<gene>
    <name evidence="1" type="ORF">AWY79_17875</name>
    <name evidence="2" type="ORF">EDC59_11738</name>
</gene>
<dbReference type="RefSeq" id="WP_066806814.1">
    <property type="nucleotide sequence ID" value="NZ_CP014206.1"/>
</dbReference>
<dbReference type="Proteomes" id="UP000295506">
    <property type="component" value="Unassembled WGS sequence"/>
</dbReference>
<organism evidence="2 4">
    <name type="scientific">Pseudodesulfovibrio indicus</name>
    <dbReference type="NCBI Taxonomy" id="1716143"/>
    <lineage>
        <taxon>Bacteria</taxon>
        <taxon>Pseudomonadati</taxon>
        <taxon>Thermodesulfobacteriota</taxon>
        <taxon>Desulfovibrionia</taxon>
        <taxon>Desulfovibrionales</taxon>
        <taxon>Desulfovibrionaceae</taxon>
    </lineage>
</organism>
<name>A0A126QSQ1_9BACT</name>
<dbReference type="EMBL" id="CP014206">
    <property type="protein sequence ID" value="AMK12838.1"/>
    <property type="molecule type" value="Genomic_DNA"/>
</dbReference>
<proteinExistence type="predicted"/>
<evidence type="ECO:0000313" key="4">
    <source>
        <dbReference type="Proteomes" id="UP000295506"/>
    </source>
</evidence>
<accession>A0A126QSQ1</accession>
<evidence type="ECO:0000313" key="2">
    <source>
        <dbReference type="EMBL" id="TDT82059.1"/>
    </source>
</evidence>
<dbReference type="AlphaFoldDB" id="A0A126QSQ1"/>
<protein>
    <submittedName>
        <fullName evidence="2">Uncharacterized protein</fullName>
    </submittedName>
</protein>
<reference evidence="1 3" key="1">
    <citation type="journal article" date="2016" name="Front. Microbiol.">
        <title>Genome Sequence of the Piezophilic, Mesophilic Sulfate-Reducing Bacterium Desulfovibrio indicus J2T.</title>
        <authorList>
            <person name="Cao J."/>
            <person name="Maignien L."/>
            <person name="Shao Z."/>
            <person name="Alain K."/>
            <person name="Jebbar M."/>
        </authorList>
    </citation>
    <scope>NUCLEOTIDE SEQUENCE [LARGE SCALE GENOMIC DNA]</scope>
    <source>
        <strain evidence="1 3">J2</strain>
    </source>
</reference>
<dbReference type="EMBL" id="SOBK01000017">
    <property type="protein sequence ID" value="TDT82059.1"/>
    <property type="molecule type" value="Genomic_DNA"/>
</dbReference>
<evidence type="ECO:0000313" key="3">
    <source>
        <dbReference type="Proteomes" id="UP000055611"/>
    </source>
</evidence>
<dbReference type="OrthoDB" id="5465409at2"/>
<keyword evidence="3" id="KW-1185">Reference proteome</keyword>
<evidence type="ECO:0000313" key="1">
    <source>
        <dbReference type="EMBL" id="AMK12838.1"/>
    </source>
</evidence>
<dbReference type="Proteomes" id="UP000055611">
    <property type="component" value="Chromosome"/>
</dbReference>
<sequence>MALWSWSGILRVVKPVAAGMGLAFLATAWVDGPPAVNFTPESPYSAKQAEIVESQAELVIERNIMKLGSLLSFKAAEPALVVPPAGAGEDESGLFFDPDGKSVPAVKGAVSDSPAVQP</sequence>
<dbReference type="KEGG" id="dej:AWY79_17875"/>
<reference evidence="2 4" key="2">
    <citation type="submission" date="2019-03" db="EMBL/GenBank/DDBJ databases">
        <title>Genomic Encyclopedia of Type Strains, Phase IV (KMG-IV): sequencing the most valuable type-strain genomes for metagenomic binning, comparative biology and taxonomic classification.</title>
        <authorList>
            <person name="Goeker M."/>
        </authorList>
    </citation>
    <scope>NUCLEOTIDE SEQUENCE [LARGE SCALE GENOMIC DNA]</scope>
    <source>
        <strain evidence="2 4">DSM 101483</strain>
    </source>
</reference>